<dbReference type="Gene3D" id="3.30.200.20">
    <property type="entry name" value="Phosphorylase Kinase, domain 1"/>
    <property type="match status" value="2"/>
</dbReference>
<dbReference type="InterPro" id="IPR000719">
    <property type="entry name" value="Prot_kinase_dom"/>
</dbReference>
<feature type="domain" description="Protein kinase" evidence="15">
    <location>
        <begin position="387"/>
        <end position="687"/>
    </location>
</feature>
<evidence type="ECO:0000256" key="11">
    <source>
        <dbReference type="ARBA" id="ARBA00023136"/>
    </source>
</evidence>
<evidence type="ECO:0000256" key="4">
    <source>
        <dbReference type="ARBA" id="ARBA00022679"/>
    </source>
</evidence>
<keyword evidence="12" id="KW-1015">Disulfide bond</keyword>
<accession>A0AAP0CPE1</accession>
<dbReference type="PANTHER" id="PTHR47989">
    <property type="entry name" value="OS01G0750732 PROTEIN"/>
    <property type="match status" value="1"/>
</dbReference>
<name>A0AAP0CPE1_9ASTR</name>
<dbReference type="PROSITE" id="PS00107">
    <property type="entry name" value="PROTEIN_KINASE_ATP"/>
    <property type="match status" value="1"/>
</dbReference>
<proteinExistence type="predicted"/>
<keyword evidence="2" id="KW-1003">Cell membrane</keyword>
<feature type="region of interest" description="Disordered" evidence="14">
    <location>
        <begin position="1"/>
        <end position="20"/>
    </location>
</feature>
<dbReference type="InterPro" id="IPR011009">
    <property type="entry name" value="Kinase-like_dom_sf"/>
</dbReference>
<dbReference type="GO" id="GO:0004674">
    <property type="term" value="F:protein serine/threonine kinase activity"/>
    <property type="evidence" value="ECO:0007669"/>
    <property type="project" value="UniProtKB-KW"/>
</dbReference>
<evidence type="ECO:0000256" key="2">
    <source>
        <dbReference type="ARBA" id="ARBA00022475"/>
    </source>
</evidence>
<evidence type="ECO:0000256" key="13">
    <source>
        <dbReference type="PROSITE-ProRule" id="PRU10141"/>
    </source>
</evidence>
<keyword evidence="17" id="KW-1185">Reference proteome</keyword>
<feature type="binding site" evidence="13">
    <location>
        <position position="67"/>
    </location>
    <ligand>
        <name>ATP</name>
        <dbReference type="ChEBI" id="CHEBI:30616"/>
    </ligand>
</feature>
<dbReference type="GO" id="GO:0051707">
    <property type="term" value="P:response to other organism"/>
    <property type="evidence" value="ECO:0007669"/>
    <property type="project" value="UniProtKB-ARBA"/>
</dbReference>
<dbReference type="InterPro" id="IPR008271">
    <property type="entry name" value="Ser/Thr_kinase_AS"/>
</dbReference>
<keyword evidence="5" id="KW-0812">Transmembrane</keyword>
<evidence type="ECO:0000259" key="15">
    <source>
        <dbReference type="PROSITE" id="PS50011"/>
    </source>
</evidence>
<evidence type="ECO:0000256" key="6">
    <source>
        <dbReference type="ARBA" id="ARBA00022729"/>
    </source>
</evidence>
<organism evidence="16 17">
    <name type="scientific">Deinandra increscens subsp. villosa</name>
    <dbReference type="NCBI Taxonomy" id="3103831"/>
    <lineage>
        <taxon>Eukaryota</taxon>
        <taxon>Viridiplantae</taxon>
        <taxon>Streptophyta</taxon>
        <taxon>Embryophyta</taxon>
        <taxon>Tracheophyta</taxon>
        <taxon>Spermatophyta</taxon>
        <taxon>Magnoliopsida</taxon>
        <taxon>eudicotyledons</taxon>
        <taxon>Gunneridae</taxon>
        <taxon>Pentapetalae</taxon>
        <taxon>asterids</taxon>
        <taxon>campanulids</taxon>
        <taxon>Asterales</taxon>
        <taxon>Asteraceae</taxon>
        <taxon>Asteroideae</taxon>
        <taxon>Heliantheae alliance</taxon>
        <taxon>Madieae</taxon>
        <taxon>Madiinae</taxon>
        <taxon>Deinandra</taxon>
    </lineage>
</organism>
<evidence type="ECO:0000256" key="12">
    <source>
        <dbReference type="ARBA" id="ARBA00023157"/>
    </source>
</evidence>
<dbReference type="FunFam" id="3.30.200.20:FF:000039">
    <property type="entry name" value="receptor-like protein kinase FERONIA"/>
    <property type="match status" value="1"/>
</dbReference>
<dbReference type="Pfam" id="PF07714">
    <property type="entry name" value="PK_Tyr_Ser-Thr"/>
    <property type="match status" value="1"/>
</dbReference>
<evidence type="ECO:0000256" key="5">
    <source>
        <dbReference type="ARBA" id="ARBA00022692"/>
    </source>
</evidence>
<dbReference type="EMBL" id="JBCNJP010000020">
    <property type="protein sequence ID" value="KAK9060565.1"/>
    <property type="molecule type" value="Genomic_DNA"/>
</dbReference>
<evidence type="ECO:0000256" key="10">
    <source>
        <dbReference type="ARBA" id="ARBA00022989"/>
    </source>
</evidence>
<feature type="domain" description="Protein kinase" evidence="15">
    <location>
        <begin position="36"/>
        <end position="315"/>
    </location>
</feature>
<keyword evidence="9 13" id="KW-0067">ATP-binding</keyword>
<evidence type="ECO:0000256" key="9">
    <source>
        <dbReference type="ARBA" id="ARBA00022840"/>
    </source>
</evidence>
<keyword evidence="11" id="KW-0472">Membrane</keyword>
<keyword evidence="4" id="KW-0808">Transferase</keyword>
<evidence type="ECO:0000313" key="16">
    <source>
        <dbReference type="EMBL" id="KAK9060565.1"/>
    </source>
</evidence>
<protein>
    <recommendedName>
        <fullName evidence="15">Protein kinase domain-containing protein</fullName>
    </recommendedName>
</protein>
<keyword evidence="6" id="KW-0732">Signal</keyword>
<evidence type="ECO:0000256" key="8">
    <source>
        <dbReference type="ARBA" id="ARBA00022777"/>
    </source>
</evidence>
<dbReference type="SUPFAM" id="SSF56112">
    <property type="entry name" value="Protein kinase-like (PK-like)"/>
    <property type="match status" value="2"/>
</dbReference>
<dbReference type="PROSITE" id="PS50011">
    <property type="entry name" value="PROTEIN_KINASE_DOM"/>
    <property type="match status" value="2"/>
</dbReference>
<dbReference type="GO" id="GO:0005524">
    <property type="term" value="F:ATP binding"/>
    <property type="evidence" value="ECO:0007669"/>
    <property type="project" value="UniProtKB-UniRule"/>
</dbReference>
<dbReference type="CDD" id="cd14066">
    <property type="entry name" value="STKc_IRAK"/>
    <property type="match status" value="1"/>
</dbReference>
<keyword evidence="3" id="KW-0723">Serine/threonine-protein kinase</keyword>
<reference evidence="16 17" key="1">
    <citation type="submission" date="2024-04" db="EMBL/GenBank/DDBJ databases">
        <title>The reference genome of an endangered Asteraceae, Deinandra increscens subsp. villosa, native to the Central Coast of California.</title>
        <authorList>
            <person name="Guilliams M."/>
            <person name="Hasenstab-Lehman K."/>
            <person name="Meyer R."/>
            <person name="Mcevoy S."/>
        </authorList>
    </citation>
    <scope>NUCLEOTIDE SEQUENCE [LARGE SCALE GENOMIC DNA]</scope>
    <source>
        <tissue evidence="16">Leaf</tissue>
    </source>
</reference>
<dbReference type="PROSITE" id="PS00108">
    <property type="entry name" value="PROTEIN_KINASE_ST"/>
    <property type="match status" value="2"/>
</dbReference>
<keyword evidence="7 13" id="KW-0547">Nucleotide-binding</keyword>
<dbReference type="InterPro" id="IPR017441">
    <property type="entry name" value="Protein_kinase_ATP_BS"/>
</dbReference>
<comment type="subcellular location">
    <subcellularLocation>
        <location evidence="1">Cell membrane</location>
        <topology evidence="1">Single-pass membrane protein</topology>
    </subcellularLocation>
</comment>
<evidence type="ECO:0000256" key="1">
    <source>
        <dbReference type="ARBA" id="ARBA00004162"/>
    </source>
</evidence>
<dbReference type="AlphaFoldDB" id="A0AAP0CPE1"/>
<dbReference type="Gene3D" id="1.10.510.10">
    <property type="entry name" value="Transferase(Phosphotransferase) domain 1"/>
    <property type="match status" value="2"/>
</dbReference>
<sequence>MSVPTAQEVESPSSSSSPQLSRRFTFSEIQLATQNLDESLVIGRGGFGKVYKGTITTEANLLPVAIKRLDSTSNQGASEFWAEVNMLSNLRHCHLVSLIGYCNDEQEMILIYEYMSHGSLEDHLHKRQTPLSWVQRLTICIGAARGLDYLHTGTGIKHGVVHRDVKTSNILLHNSWEAKISDFGLSKICPRNQQSIYVNTGIKGTFGYLDPDYFYTGKLTRKSDVYAFGVVLFEVLCGKQALDSSIEEEHWGLAIWAQESIKEGRLKEIVDTNMRGVISPKCLKLFALLAKRCLHKHLKQRPTMAEVVVCLESILALQEKANNTLQPIGMHIFAKKALTVLFPSIGKNSSSVGKNYYLELHINALLGENHALPRFDFDALVVATEDFSEANKIVESGYDRLFKGKLLNGQGIAVSCIYRADNEEWTNNELMLVKLEHENLPKLLGYCMEGNILCYVYDFVPHTSLHHLIFDPWCTLLNWDSRYKIILGISRALLYLHKHAPIQIVHCDVKPGNILLDESFNPKLSSFSCATEIKEDTYSDRICRTIDYMAPEYALHGKLSVKIDVYSFGVLVLVIITGLRAWTPFGTNGHRGNGLIGEYVSMIMDVQASCLKSNPRLSKLIIDMNNINVKRSWFEGILSSIIDSRIDVDSHSMTRFFEIGLLCVQKDAKDRPTMEEVVSMLLDSSTLTLPVEKMRARIIRENSDPPSAPLDNDYVQDYDTGAVDEGYDTGAVDEFISELFLR</sequence>
<dbReference type="FunFam" id="1.10.510.10:FF:000468">
    <property type="entry name" value="PTI1-like tyrosine-protein kinase 3"/>
    <property type="match status" value="1"/>
</dbReference>
<dbReference type="GO" id="GO:0005886">
    <property type="term" value="C:plasma membrane"/>
    <property type="evidence" value="ECO:0007669"/>
    <property type="project" value="UniProtKB-SubCell"/>
</dbReference>
<keyword evidence="10" id="KW-1133">Transmembrane helix</keyword>
<gene>
    <name evidence="16" type="ORF">SSX86_021270</name>
</gene>
<dbReference type="PANTHER" id="PTHR47989:SF62">
    <property type="entry name" value="OS05G0423500 PROTEIN"/>
    <property type="match status" value="1"/>
</dbReference>
<dbReference type="SMART" id="SM00220">
    <property type="entry name" value="S_TKc"/>
    <property type="match status" value="2"/>
</dbReference>
<evidence type="ECO:0000256" key="7">
    <source>
        <dbReference type="ARBA" id="ARBA00022741"/>
    </source>
</evidence>
<evidence type="ECO:0000256" key="14">
    <source>
        <dbReference type="SAM" id="MobiDB-lite"/>
    </source>
</evidence>
<dbReference type="Proteomes" id="UP001408789">
    <property type="component" value="Unassembled WGS sequence"/>
</dbReference>
<dbReference type="InterPro" id="IPR001245">
    <property type="entry name" value="Ser-Thr/Tyr_kinase_cat_dom"/>
</dbReference>
<evidence type="ECO:0000313" key="17">
    <source>
        <dbReference type="Proteomes" id="UP001408789"/>
    </source>
</evidence>
<comment type="caution">
    <text evidence="16">The sequence shown here is derived from an EMBL/GenBank/DDBJ whole genome shotgun (WGS) entry which is preliminary data.</text>
</comment>
<keyword evidence="8" id="KW-0418">Kinase</keyword>
<feature type="compositionally biased region" description="Polar residues" evidence="14">
    <location>
        <begin position="1"/>
        <end position="10"/>
    </location>
</feature>
<evidence type="ECO:0000256" key="3">
    <source>
        <dbReference type="ARBA" id="ARBA00022527"/>
    </source>
</evidence>
<dbReference type="Pfam" id="PF00069">
    <property type="entry name" value="Pkinase"/>
    <property type="match status" value="1"/>
</dbReference>